<evidence type="ECO:0000256" key="1">
    <source>
        <dbReference type="SAM" id="SignalP"/>
    </source>
</evidence>
<reference evidence="2 3" key="1">
    <citation type="journal article" date="2012" name="J. Bacteriol.">
        <title>Twenty-one genome sequences from Pseudomonas species and 19 genome sequences from diverse bacteria isolated from the rhizosphere and endosphere of Populus deltoides.</title>
        <authorList>
            <person name="Brown S.D."/>
            <person name="Utturkar S.M."/>
            <person name="Klingeman D.M."/>
            <person name="Johnson C.M."/>
            <person name="Martin S.L."/>
            <person name="Land M.L."/>
            <person name="Lu T.Y."/>
            <person name="Schadt C.W."/>
            <person name="Doktycz M.J."/>
            <person name="Pelletier D.A."/>
        </authorList>
    </citation>
    <scope>NUCLEOTIDE SEQUENCE [LARGE SCALE GENOMIC DNA]</scope>
    <source>
        <strain evidence="2 3">CF314</strain>
    </source>
</reference>
<dbReference type="Proteomes" id="UP000007509">
    <property type="component" value="Unassembled WGS sequence"/>
</dbReference>
<feature type="chain" id="PRO_5003750251" evidence="1">
    <location>
        <begin position="22"/>
        <end position="226"/>
    </location>
</feature>
<keyword evidence="3" id="KW-1185">Reference proteome</keyword>
<dbReference type="OrthoDB" id="1243155at2"/>
<dbReference type="AlphaFoldDB" id="J2KKR4"/>
<organism evidence="2 3">
    <name type="scientific">Chryseobacterium populi</name>
    <dbReference type="NCBI Taxonomy" id="1144316"/>
    <lineage>
        <taxon>Bacteria</taxon>
        <taxon>Pseudomonadati</taxon>
        <taxon>Bacteroidota</taxon>
        <taxon>Flavobacteriia</taxon>
        <taxon>Flavobacteriales</taxon>
        <taxon>Weeksellaceae</taxon>
        <taxon>Chryseobacterium group</taxon>
        <taxon>Chryseobacterium</taxon>
    </lineage>
</organism>
<proteinExistence type="predicted"/>
<dbReference type="RefSeq" id="WP_007842115.1">
    <property type="nucleotide sequence ID" value="NZ_AKJY01000021.1"/>
</dbReference>
<accession>J2KKR4</accession>
<evidence type="ECO:0000313" key="2">
    <source>
        <dbReference type="EMBL" id="EJL73663.1"/>
    </source>
</evidence>
<feature type="signal peptide" evidence="1">
    <location>
        <begin position="1"/>
        <end position="21"/>
    </location>
</feature>
<evidence type="ECO:0000313" key="3">
    <source>
        <dbReference type="Proteomes" id="UP000007509"/>
    </source>
</evidence>
<name>J2KKR4_9FLAO</name>
<gene>
    <name evidence="2" type="ORF">PMI13_01425</name>
</gene>
<protein>
    <submittedName>
        <fullName evidence="2">Uncharacterized protein</fullName>
    </submittedName>
</protein>
<sequence>MKKSYAILFLILLLGFQKISAQNNNLKPQEVFNLYFNALVKYDDQALTSLNGYLEPFLGKDNVYQISARDSYSKEVDNLTQNFLSGFSEETANQSKAESQIFFNVMLDNFKNANYVVKNIESLPHETDQNQVVSGVNFEVTFKVPAKISDPEFKDEKKVTGEELKNYLNIVTNEVKKADKIISVTQRFKLYQIKKNENTYYWNGGAEELAGKLYEFYFKKFNPKNK</sequence>
<dbReference type="PATRIC" id="fig|1144316.3.peg.1427"/>
<keyword evidence="1" id="KW-0732">Signal</keyword>
<dbReference type="EMBL" id="AKJY01000021">
    <property type="protein sequence ID" value="EJL73663.1"/>
    <property type="molecule type" value="Genomic_DNA"/>
</dbReference>
<comment type="caution">
    <text evidence="2">The sequence shown here is derived from an EMBL/GenBank/DDBJ whole genome shotgun (WGS) entry which is preliminary data.</text>
</comment>